<dbReference type="Pfam" id="PF03732">
    <property type="entry name" value="Retrotrans_gag"/>
    <property type="match status" value="1"/>
</dbReference>
<evidence type="ECO:0000259" key="1">
    <source>
        <dbReference type="Pfam" id="PF03732"/>
    </source>
</evidence>
<reference evidence="2" key="1">
    <citation type="submission" date="2020-06" db="EMBL/GenBank/DDBJ databases">
        <authorList>
            <person name="Li T."/>
            <person name="Hu X."/>
            <person name="Zhang T."/>
            <person name="Song X."/>
            <person name="Zhang H."/>
            <person name="Dai N."/>
            <person name="Sheng W."/>
            <person name="Hou X."/>
            <person name="Wei L."/>
        </authorList>
    </citation>
    <scope>NUCLEOTIDE SEQUENCE</scope>
    <source>
        <strain evidence="2">KEN1</strain>
        <tissue evidence="2">Leaf</tissue>
    </source>
</reference>
<comment type="caution">
    <text evidence="2">The sequence shown here is derived from an EMBL/GenBank/DDBJ whole genome shotgun (WGS) entry which is preliminary data.</text>
</comment>
<proteinExistence type="predicted"/>
<dbReference type="AlphaFoldDB" id="A0AAW2WBQ6"/>
<protein>
    <recommendedName>
        <fullName evidence="1">Retrotransposon gag domain-containing protein</fullName>
    </recommendedName>
</protein>
<reference evidence="2" key="2">
    <citation type="journal article" date="2024" name="Plant">
        <title>Genomic evolution and insights into agronomic trait innovations of Sesamum species.</title>
        <authorList>
            <person name="Miao H."/>
            <person name="Wang L."/>
            <person name="Qu L."/>
            <person name="Liu H."/>
            <person name="Sun Y."/>
            <person name="Le M."/>
            <person name="Wang Q."/>
            <person name="Wei S."/>
            <person name="Zheng Y."/>
            <person name="Lin W."/>
            <person name="Duan Y."/>
            <person name="Cao H."/>
            <person name="Xiong S."/>
            <person name="Wang X."/>
            <person name="Wei L."/>
            <person name="Li C."/>
            <person name="Ma Q."/>
            <person name="Ju M."/>
            <person name="Zhao R."/>
            <person name="Li G."/>
            <person name="Mu C."/>
            <person name="Tian Q."/>
            <person name="Mei H."/>
            <person name="Zhang T."/>
            <person name="Gao T."/>
            <person name="Zhang H."/>
        </authorList>
    </citation>
    <scope>NUCLEOTIDE SEQUENCE</scope>
    <source>
        <strain evidence="2">KEN1</strain>
    </source>
</reference>
<organism evidence="2">
    <name type="scientific">Sesamum latifolium</name>
    <dbReference type="NCBI Taxonomy" id="2727402"/>
    <lineage>
        <taxon>Eukaryota</taxon>
        <taxon>Viridiplantae</taxon>
        <taxon>Streptophyta</taxon>
        <taxon>Embryophyta</taxon>
        <taxon>Tracheophyta</taxon>
        <taxon>Spermatophyta</taxon>
        <taxon>Magnoliopsida</taxon>
        <taxon>eudicotyledons</taxon>
        <taxon>Gunneridae</taxon>
        <taxon>Pentapetalae</taxon>
        <taxon>asterids</taxon>
        <taxon>lamiids</taxon>
        <taxon>Lamiales</taxon>
        <taxon>Pedaliaceae</taxon>
        <taxon>Sesamum</taxon>
    </lineage>
</organism>
<accession>A0AAW2WBQ6</accession>
<dbReference type="EMBL" id="JACGWN010000008">
    <property type="protein sequence ID" value="KAL0439144.1"/>
    <property type="molecule type" value="Genomic_DNA"/>
</dbReference>
<evidence type="ECO:0000313" key="2">
    <source>
        <dbReference type="EMBL" id="KAL0439144.1"/>
    </source>
</evidence>
<gene>
    <name evidence="2" type="ORF">Slati_2397400</name>
</gene>
<dbReference type="InterPro" id="IPR005162">
    <property type="entry name" value="Retrotrans_gag_dom"/>
</dbReference>
<name>A0AAW2WBQ6_9LAMI</name>
<dbReference type="PANTHER" id="PTHR33223:SF10">
    <property type="entry name" value="AMINOTRANSFERASE-LIKE PLANT MOBILE DOMAIN-CONTAINING PROTEIN"/>
    <property type="match status" value="1"/>
</dbReference>
<dbReference type="PANTHER" id="PTHR33223">
    <property type="entry name" value="CCHC-TYPE DOMAIN-CONTAINING PROTEIN"/>
    <property type="match status" value="1"/>
</dbReference>
<sequence length="237" mass="27135">MATPLMNVRVPQLPSYTREKGDPRDHVNQFIAAMDLINADEAMLCRTFQTTLIGRAQTWFSQQPSGSIYSFDKMAQNFVLHFASNKRLPKNPSHLFAIIQEEGESLKSYMQRFSNEVLDIPNMNLEFILGIVAQGLRSGGLPDSLIGEPATSWEELLIRAERFILIEESRKIKGSYSARREPARESAKKIQEWRKDDHRCKAEFYTPLKTTQTEALGIIESSGIKRWPVKMKENEGR</sequence>
<feature type="domain" description="Retrotransposon gag" evidence="1">
    <location>
        <begin position="48"/>
        <end position="137"/>
    </location>
</feature>